<dbReference type="EMBL" id="CAUWAG010000020">
    <property type="protein sequence ID" value="CAJ2513117.1"/>
    <property type="molecule type" value="Genomic_DNA"/>
</dbReference>
<protein>
    <submittedName>
        <fullName evidence="1">Uu.00g012360.m01.CDS01</fullName>
    </submittedName>
</protein>
<dbReference type="Gene3D" id="3.40.50.150">
    <property type="entry name" value="Vaccinia Virus protein VP39"/>
    <property type="match status" value="1"/>
</dbReference>
<dbReference type="InterPro" id="IPR029063">
    <property type="entry name" value="SAM-dependent_MTases_sf"/>
</dbReference>
<organism evidence="1 2">
    <name type="scientific">Anthostomella pinea</name>
    <dbReference type="NCBI Taxonomy" id="933095"/>
    <lineage>
        <taxon>Eukaryota</taxon>
        <taxon>Fungi</taxon>
        <taxon>Dikarya</taxon>
        <taxon>Ascomycota</taxon>
        <taxon>Pezizomycotina</taxon>
        <taxon>Sordariomycetes</taxon>
        <taxon>Xylariomycetidae</taxon>
        <taxon>Xylariales</taxon>
        <taxon>Xylariaceae</taxon>
        <taxon>Anthostomella</taxon>
    </lineage>
</organism>
<dbReference type="AlphaFoldDB" id="A0AAI8VXY4"/>
<keyword evidence="2" id="KW-1185">Reference proteome</keyword>
<name>A0AAI8VXY4_9PEZI</name>
<dbReference type="CDD" id="cd02440">
    <property type="entry name" value="AdoMet_MTases"/>
    <property type="match status" value="1"/>
</dbReference>
<dbReference type="SUPFAM" id="SSF53335">
    <property type="entry name" value="S-adenosyl-L-methionine-dependent methyltransferases"/>
    <property type="match status" value="1"/>
</dbReference>
<sequence length="277" mass="30182">MTASTPATAGEPLSSPIRYLPTTEAYDRWAAVYDTDGNFLQAMDDSEMENTLFPRFLDAITSPKPWRRVDLGCGTGRNTARLLKVPGAEEVVALDASPGMLDVARARLRAPASSTKRAEEQDQGWERRNKKLHFALFDLLSTTQSQSRPESALPDNASNADGIISTLVLEHIPLPTFFSQASALLRPGGVLLLTNMHADMGKISQAGFVDVGTGEKVRPVSYSHAVRDVVAEARRWGLEVVGWNGNGNHNGIVERGVEEEMVGRLGARSRKWVGVTL</sequence>
<dbReference type="GO" id="GO:0010420">
    <property type="term" value="F:polyprenyldihydroxybenzoate methyltransferase activity"/>
    <property type="evidence" value="ECO:0007669"/>
    <property type="project" value="TreeGrafter"/>
</dbReference>
<dbReference type="PANTHER" id="PTHR43464:SF52">
    <property type="entry name" value="PUTATIVE-RELATED"/>
    <property type="match status" value="1"/>
</dbReference>
<gene>
    <name evidence="1" type="ORF">KHLLAP_LOCUS13585</name>
</gene>
<comment type="caution">
    <text evidence="1">The sequence shown here is derived from an EMBL/GenBank/DDBJ whole genome shotgun (WGS) entry which is preliminary data.</text>
</comment>
<accession>A0AAI8VXY4</accession>
<evidence type="ECO:0000313" key="1">
    <source>
        <dbReference type="EMBL" id="CAJ2513117.1"/>
    </source>
</evidence>
<proteinExistence type="predicted"/>
<dbReference type="Pfam" id="PF13489">
    <property type="entry name" value="Methyltransf_23"/>
    <property type="match status" value="1"/>
</dbReference>
<reference evidence="1" key="1">
    <citation type="submission" date="2023-10" db="EMBL/GenBank/DDBJ databases">
        <authorList>
            <person name="Hackl T."/>
        </authorList>
    </citation>
    <scope>NUCLEOTIDE SEQUENCE</scope>
</reference>
<dbReference type="PANTHER" id="PTHR43464">
    <property type="entry name" value="METHYLTRANSFERASE"/>
    <property type="match status" value="1"/>
</dbReference>
<dbReference type="Proteomes" id="UP001295740">
    <property type="component" value="Unassembled WGS sequence"/>
</dbReference>
<evidence type="ECO:0000313" key="2">
    <source>
        <dbReference type="Proteomes" id="UP001295740"/>
    </source>
</evidence>